<dbReference type="RefSeq" id="WP_188531929.1">
    <property type="nucleotide sequence ID" value="NZ_BMGR01000010.1"/>
</dbReference>
<evidence type="ECO:0000256" key="1">
    <source>
        <dbReference type="SAM" id="SignalP"/>
    </source>
</evidence>
<name>A0A917FX63_9BACL</name>
<keyword evidence="3" id="KW-1185">Reference proteome</keyword>
<dbReference type="AlphaFoldDB" id="A0A917FX63"/>
<proteinExistence type="predicted"/>
<keyword evidence="1" id="KW-0732">Signal</keyword>
<evidence type="ECO:0008006" key="4">
    <source>
        <dbReference type="Google" id="ProtNLM"/>
    </source>
</evidence>
<dbReference type="EMBL" id="BMGR01000010">
    <property type="protein sequence ID" value="GGG11480.1"/>
    <property type="molecule type" value="Genomic_DNA"/>
</dbReference>
<reference evidence="2" key="1">
    <citation type="journal article" date="2014" name="Int. J. Syst. Evol. Microbiol.">
        <title>Complete genome sequence of Corynebacterium casei LMG S-19264T (=DSM 44701T), isolated from a smear-ripened cheese.</title>
        <authorList>
            <consortium name="US DOE Joint Genome Institute (JGI-PGF)"/>
            <person name="Walter F."/>
            <person name="Albersmeier A."/>
            <person name="Kalinowski J."/>
            <person name="Ruckert C."/>
        </authorList>
    </citation>
    <scope>NUCLEOTIDE SEQUENCE</scope>
    <source>
        <strain evidence="2">CGMCC 1.12987</strain>
    </source>
</reference>
<feature type="chain" id="PRO_5037334291" description="MYXO-CTERM domain-containing protein" evidence="1">
    <location>
        <begin position="25"/>
        <end position="138"/>
    </location>
</feature>
<organism evidence="2 3">
    <name type="scientific">Paenibacillus abyssi</name>
    <dbReference type="NCBI Taxonomy" id="1340531"/>
    <lineage>
        <taxon>Bacteria</taxon>
        <taxon>Bacillati</taxon>
        <taxon>Bacillota</taxon>
        <taxon>Bacilli</taxon>
        <taxon>Bacillales</taxon>
        <taxon>Paenibacillaceae</taxon>
        <taxon>Paenibacillus</taxon>
    </lineage>
</organism>
<dbReference type="Proteomes" id="UP000644756">
    <property type="component" value="Unassembled WGS sequence"/>
</dbReference>
<protein>
    <recommendedName>
        <fullName evidence="4">MYXO-CTERM domain-containing protein</fullName>
    </recommendedName>
</protein>
<evidence type="ECO:0000313" key="3">
    <source>
        <dbReference type="Proteomes" id="UP000644756"/>
    </source>
</evidence>
<feature type="signal peptide" evidence="1">
    <location>
        <begin position="1"/>
        <end position="24"/>
    </location>
</feature>
<reference evidence="2" key="2">
    <citation type="submission" date="2020-09" db="EMBL/GenBank/DDBJ databases">
        <authorList>
            <person name="Sun Q."/>
            <person name="Zhou Y."/>
        </authorList>
    </citation>
    <scope>NUCLEOTIDE SEQUENCE</scope>
    <source>
        <strain evidence="2">CGMCC 1.12987</strain>
    </source>
</reference>
<dbReference type="NCBIfam" id="NF038039">
    <property type="entry name" value="WGxxGxxG-CTERM"/>
    <property type="match status" value="1"/>
</dbReference>
<dbReference type="NCBIfam" id="NF041742">
    <property type="entry name" value="WGxxGxxG_fam"/>
    <property type="match status" value="1"/>
</dbReference>
<gene>
    <name evidence="2" type="ORF">GCM10010916_30400</name>
</gene>
<comment type="caution">
    <text evidence="2">The sequence shown here is derived from an EMBL/GenBank/DDBJ whole genome shotgun (WGS) entry which is preliminary data.</text>
</comment>
<sequence length="138" mass="15253">MKRISISFLLVASLMLILAVPAFADNMKNDNNDSKMGMNGASYYRSNTSRSNNITYGSTMDRTPTRGDARAYGYNRVTTDGNYRNYSMNSTDGATALNQRYRATAAADRDGMDWGWLGLLGLLGLTGLRGRNNDREKA</sequence>
<accession>A0A917FX63</accession>
<evidence type="ECO:0000313" key="2">
    <source>
        <dbReference type="EMBL" id="GGG11480.1"/>
    </source>
</evidence>